<keyword evidence="1" id="KW-0812">Transmembrane</keyword>
<accession>A0A432WJJ2</accession>
<evidence type="ECO:0000313" key="3">
    <source>
        <dbReference type="Proteomes" id="UP000287823"/>
    </source>
</evidence>
<dbReference type="EMBL" id="PIPO01000002">
    <property type="protein sequence ID" value="RUO33918.1"/>
    <property type="molecule type" value="Genomic_DNA"/>
</dbReference>
<dbReference type="Proteomes" id="UP000287823">
    <property type="component" value="Unassembled WGS sequence"/>
</dbReference>
<protein>
    <recommendedName>
        <fullName evidence="4">Cytochrome oxidase assembly protein</fullName>
    </recommendedName>
</protein>
<evidence type="ECO:0000256" key="1">
    <source>
        <dbReference type="SAM" id="Phobius"/>
    </source>
</evidence>
<keyword evidence="3" id="KW-1185">Reference proteome</keyword>
<dbReference type="RefSeq" id="WP_126798480.1">
    <property type="nucleotide sequence ID" value="NZ_PIPO01000002.1"/>
</dbReference>
<comment type="caution">
    <text evidence="2">The sequence shown here is derived from an EMBL/GenBank/DDBJ whole genome shotgun (WGS) entry which is preliminary data.</text>
</comment>
<keyword evidence="1" id="KW-1133">Transmembrane helix</keyword>
<sequence>MTTSDNPSATQSEQQRKRKNRRLFIGIFLCFLIPLAGAQIILSLGWFTPGVTNKGELISPPIEASSSENESMPQTWRLAYRVPADCDQRCINGLYVIQQVDMALGRESDRVTPIAIQAGPDVSALPAPEEGSRLQYLVLPQLHDQLSEQPQGSLFIIDPLGAVMMRYEGSADRDTAIQSGSDMLDDLKKLLKMSRVG</sequence>
<dbReference type="AlphaFoldDB" id="A0A432WJJ2"/>
<keyword evidence="1" id="KW-0472">Membrane</keyword>
<proteinExistence type="predicted"/>
<feature type="transmembrane region" description="Helical" evidence="1">
    <location>
        <begin position="23"/>
        <end position="47"/>
    </location>
</feature>
<name>A0A432WJJ2_9GAMM</name>
<gene>
    <name evidence="2" type="ORF">CWE14_05545</name>
</gene>
<organism evidence="2 3">
    <name type="scientific">Aliidiomarina soli</name>
    <dbReference type="NCBI Taxonomy" id="1928574"/>
    <lineage>
        <taxon>Bacteria</taxon>
        <taxon>Pseudomonadati</taxon>
        <taxon>Pseudomonadota</taxon>
        <taxon>Gammaproteobacteria</taxon>
        <taxon>Alteromonadales</taxon>
        <taxon>Idiomarinaceae</taxon>
        <taxon>Aliidiomarina</taxon>
    </lineage>
</organism>
<reference evidence="2 3" key="1">
    <citation type="journal article" date="2011" name="Front. Microbiol.">
        <title>Genomic signatures of strain selection and enhancement in Bacillus atrophaeus var. globigii, a historical biowarfare simulant.</title>
        <authorList>
            <person name="Gibbons H.S."/>
            <person name="Broomall S.M."/>
            <person name="McNew L.A."/>
            <person name="Daligault H."/>
            <person name="Chapman C."/>
            <person name="Bruce D."/>
            <person name="Karavis M."/>
            <person name="Krepps M."/>
            <person name="McGregor P.A."/>
            <person name="Hong C."/>
            <person name="Park K.H."/>
            <person name="Akmal A."/>
            <person name="Feldman A."/>
            <person name="Lin J.S."/>
            <person name="Chang W.E."/>
            <person name="Higgs B.W."/>
            <person name="Demirev P."/>
            <person name="Lindquist J."/>
            <person name="Liem A."/>
            <person name="Fochler E."/>
            <person name="Read T.D."/>
            <person name="Tapia R."/>
            <person name="Johnson S."/>
            <person name="Bishop-Lilly K.A."/>
            <person name="Detter C."/>
            <person name="Han C."/>
            <person name="Sozhamannan S."/>
            <person name="Rosenzweig C.N."/>
            <person name="Skowronski E.W."/>
        </authorList>
    </citation>
    <scope>NUCLEOTIDE SEQUENCE [LARGE SCALE GENOMIC DNA]</scope>
    <source>
        <strain evidence="2 3">Y4G10-17</strain>
    </source>
</reference>
<evidence type="ECO:0000313" key="2">
    <source>
        <dbReference type="EMBL" id="RUO33918.1"/>
    </source>
</evidence>
<evidence type="ECO:0008006" key="4">
    <source>
        <dbReference type="Google" id="ProtNLM"/>
    </source>
</evidence>